<protein>
    <submittedName>
        <fullName evidence="2">Uncharacterized protein</fullName>
    </submittedName>
</protein>
<accession>A0AAE9YYG5</accession>
<keyword evidence="3" id="KW-1185">Reference proteome</keyword>
<dbReference type="KEGG" id="tact:SG35_030225"/>
<evidence type="ECO:0000256" key="1">
    <source>
        <dbReference type="SAM" id="MobiDB-lite"/>
    </source>
</evidence>
<dbReference type="AlphaFoldDB" id="A0AAE9YYG5"/>
<dbReference type="EMBL" id="CP059736">
    <property type="protein sequence ID" value="WDE02679.1"/>
    <property type="molecule type" value="Genomic_DNA"/>
</dbReference>
<gene>
    <name evidence="2" type="ORF">SG35_030225</name>
</gene>
<sequence>MQKHINNGEGHQASPFPGENWKNTGCAAEQGAIKKEEELRASAALC</sequence>
<reference evidence="2 3" key="1">
    <citation type="journal article" date="2015" name="Genome Announc.">
        <title>Draft Genome Sequences of Marine Isolates of Thalassomonas viridans and Thalassomonas actiniarum.</title>
        <authorList>
            <person name="Olonade I."/>
            <person name="van Zyl L.J."/>
            <person name="Trindade M."/>
        </authorList>
    </citation>
    <scope>NUCLEOTIDE SEQUENCE [LARGE SCALE GENOMIC DNA]</scope>
    <source>
        <strain evidence="2 3">A5K-106</strain>
    </source>
</reference>
<name>A0AAE9YYG5_9GAMM</name>
<proteinExistence type="predicted"/>
<evidence type="ECO:0000313" key="2">
    <source>
        <dbReference type="EMBL" id="WDE02679.1"/>
    </source>
</evidence>
<reference evidence="2 3" key="2">
    <citation type="journal article" date="2022" name="Mar. Drugs">
        <title>Bioassay-Guided Fractionation Leads to the Detection of Cholic Acid Generated by the Rare Thalassomonas sp.</title>
        <authorList>
            <person name="Pheiffer F."/>
            <person name="Schneider Y.K."/>
            <person name="Hansen E.H."/>
            <person name="Andersen J.H."/>
            <person name="Isaksson J."/>
            <person name="Busche T."/>
            <person name="R C."/>
            <person name="Kalinowski J."/>
            <person name="Zyl L.V."/>
            <person name="Trindade M."/>
        </authorList>
    </citation>
    <scope>NUCLEOTIDE SEQUENCE [LARGE SCALE GENOMIC DNA]</scope>
    <source>
        <strain evidence="2 3">A5K-106</strain>
    </source>
</reference>
<organism evidence="2 3">
    <name type="scientific">Thalassomonas actiniarum</name>
    <dbReference type="NCBI Taxonomy" id="485447"/>
    <lineage>
        <taxon>Bacteria</taxon>
        <taxon>Pseudomonadati</taxon>
        <taxon>Pseudomonadota</taxon>
        <taxon>Gammaproteobacteria</taxon>
        <taxon>Alteromonadales</taxon>
        <taxon>Colwelliaceae</taxon>
        <taxon>Thalassomonas</taxon>
    </lineage>
</organism>
<feature type="region of interest" description="Disordered" evidence="1">
    <location>
        <begin position="1"/>
        <end position="24"/>
    </location>
</feature>
<dbReference type="Proteomes" id="UP000032568">
    <property type="component" value="Chromosome pTact"/>
</dbReference>
<evidence type="ECO:0000313" key="3">
    <source>
        <dbReference type="Proteomes" id="UP000032568"/>
    </source>
</evidence>
<dbReference type="RefSeq" id="WP_160298393.1">
    <property type="nucleotide sequence ID" value="NZ_CP059736.1"/>
</dbReference>